<dbReference type="InterPro" id="IPR016190">
    <property type="entry name" value="Transl_init_fac_IF2/IF5_Zn-bd"/>
</dbReference>
<dbReference type="PANTHER" id="PTHR23001:SF3">
    <property type="entry name" value="EUKARYOTIC TRANSLATION INITIATION FACTOR 2 SUBUNIT 2"/>
    <property type="match status" value="1"/>
</dbReference>
<keyword evidence="5 9" id="KW-0396">Initiation factor</keyword>
<keyword evidence="6 9" id="KW-0648">Protein biosynthesis</keyword>
<dbReference type="Pfam" id="PF01873">
    <property type="entry name" value="eIF-5_eIF-2B"/>
    <property type="match status" value="1"/>
</dbReference>
<evidence type="ECO:0000256" key="4">
    <source>
        <dbReference type="ARBA" id="ARBA00022314"/>
    </source>
</evidence>
<dbReference type="Gene3D" id="3.30.30.170">
    <property type="match status" value="1"/>
</dbReference>
<evidence type="ECO:0000256" key="8">
    <source>
        <dbReference type="ARBA" id="ARBA00032408"/>
    </source>
</evidence>
<dbReference type="InterPro" id="IPR012340">
    <property type="entry name" value="NA-bd_OB-fold"/>
</dbReference>
<evidence type="ECO:0000259" key="10">
    <source>
        <dbReference type="PROSITE" id="PS50926"/>
    </source>
</evidence>
<evidence type="ECO:0000313" key="11">
    <source>
        <dbReference type="EMBL" id="KPV45220.1"/>
    </source>
</evidence>
<dbReference type="SUPFAM" id="SSF75689">
    <property type="entry name" value="Zinc-binding domain of translation initiation factor 2 beta"/>
    <property type="match status" value="1"/>
</dbReference>
<evidence type="ECO:0000256" key="2">
    <source>
        <dbReference type="ARBA" id="ARBA00010397"/>
    </source>
</evidence>
<dbReference type="PATRIC" id="fig|507754.4.peg.1129"/>
<evidence type="ECO:0000256" key="6">
    <source>
        <dbReference type="ARBA" id="ARBA00022917"/>
    </source>
</evidence>
<evidence type="ECO:0000313" key="12">
    <source>
        <dbReference type="Proteomes" id="UP000050515"/>
    </source>
</evidence>
<feature type="domain" description="TRAM" evidence="10">
    <location>
        <begin position="146"/>
        <end position="204"/>
    </location>
</feature>
<dbReference type="HAMAP" id="MF_00232">
    <property type="entry name" value="eIF_2_beta"/>
    <property type="match status" value="1"/>
</dbReference>
<dbReference type="SUPFAM" id="SSF50249">
    <property type="entry name" value="Nucleic acid-binding proteins"/>
    <property type="match status" value="1"/>
</dbReference>
<dbReference type="EMBL" id="LJCQ01000393">
    <property type="protein sequence ID" value="KPV45220.1"/>
    <property type="molecule type" value="Genomic_DNA"/>
</dbReference>
<dbReference type="Gene3D" id="2.40.50.140">
    <property type="entry name" value="Nucleic acid-binding proteins"/>
    <property type="match status" value="1"/>
</dbReference>
<dbReference type="SUPFAM" id="SSF100966">
    <property type="entry name" value="Translation initiation factor 2 beta, aIF2beta, N-terminal domain"/>
    <property type="match status" value="1"/>
</dbReference>
<dbReference type="PANTHER" id="PTHR23001">
    <property type="entry name" value="EUKARYOTIC TRANSLATION INITIATION FACTOR"/>
    <property type="match status" value="1"/>
</dbReference>
<evidence type="ECO:0000256" key="9">
    <source>
        <dbReference type="HAMAP-Rule" id="MF_00232"/>
    </source>
</evidence>
<protein>
    <recommendedName>
        <fullName evidence="4 9">Translation initiation factor 2 subunit beta</fullName>
    </recommendedName>
    <alternativeName>
        <fullName evidence="7 9">aIF2-beta</fullName>
    </alternativeName>
    <alternativeName>
        <fullName evidence="8 9">eIF-2-beta</fullName>
    </alternativeName>
</protein>
<dbReference type="AlphaFoldDB" id="A0A0P9CQR9"/>
<sequence length="204" mass="23441">MMDFDYNKLLNDASDVLSQKNKFEERLKVPEPDIIYEGKTTIIRNFLDIADMLNRNPEDIVKYLTKEFGIGANIDQRRLIINRKISEEEIRAKMDQYMATYVFCYECNSPDTVIEKVGRTSLLVCKACGAQHPIRTVREIKEEESELSEGKTYNVTVTEIGRSGEGHARYGDFIIYIPGVKKGQNVRVLIKKIRKNIAIAEVVK</sequence>
<dbReference type="Pfam" id="PF01938">
    <property type="entry name" value="TRAM"/>
    <property type="match status" value="1"/>
</dbReference>
<evidence type="ECO:0000256" key="3">
    <source>
        <dbReference type="ARBA" id="ARBA00011243"/>
    </source>
</evidence>
<dbReference type="InterPro" id="IPR002735">
    <property type="entry name" value="Transl_init_fac_IF2/IF5_dom"/>
</dbReference>
<reference evidence="11 12" key="1">
    <citation type="submission" date="2015-09" db="EMBL/GenBank/DDBJ databases">
        <title>Draft genome sequence of Acidiplasma aeolicum DSM 18409.</title>
        <authorList>
            <person name="Hemp J."/>
        </authorList>
    </citation>
    <scope>NUCLEOTIDE SEQUENCE [LARGE SCALE GENOMIC DNA]</scope>
    <source>
        <strain evidence="11 12">V</strain>
    </source>
</reference>
<name>A0A0P9CQR9_9ARCH</name>
<dbReference type="GO" id="GO:0003743">
    <property type="term" value="F:translation initiation factor activity"/>
    <property type="evidence" value="ECO:0007669"/>
    <property type="project" value="UniProtKB-UniRule"/>
</dbReference>
<dbReference type="NCBIfam" id="NF003067">
    <property type="entry name" value="PRK03988.1"/>
    <property type="match status" value="1"/>
</dbReference>
<comment type="function">
    <text evidence="1 9">eIF-2 functions in the early steps of protein synthesis by forming a ternary complex with GTP and initiator tRNA.</text>
</comment>
<evidence type="ECO:0000256" key="1">
    <source>
        <dbReference type="ARBA" id="ARBA00003323"/>
    </source>
</evidence>
<dbReference type="InterPro" id="IPR004458">
    <property type="entry name" value="TIF2_bsu_arc"/>
</dbReference>
<comment type="caution">
    <text evidence="11">The sequence shown here is derived from an EMBL/GenBank/DDBJ whole genome shotgun (WGS) entry which is preliminary data.</text>
</comment>
<dbReference type="SMART" id="SM00653">
    <property type="entry name" value="eIF2B_5"/>
    <property type="match status" value="1"/>
</dbReference>
<evidence type="ECO:0000256" key="7">
    <source>
        <dbReference type="ARBA" id="ARBA00031466"/>
    </source>
</evidence>
<dbReference type="InterPro" id="IPR045196">
    <property type="entry name" value="IF2/IF5"/>
</dbReference>
<dbReference type="Proteomes" id="UP000050515">
    <property type="component" value="Unassembled WGS sequence"/>
</dbReference>
<gene>
    <name evidence="9" type="primary">eif2b</name>
    <name evidence="11" type="ORF">SE19_08330</name>
</gene>
<evidence type="ECO:0000256" key="5">
    <source>
        <dbReference type="ARBA" id="ARBA00022540"/>
    </source>
</evidence>
<dbReference type="NCBIfam" id="TIGR00311">
    <property type="entry name" value="aIF-2beta"/>
    <property type="match status" value="1"/>
</dbReference>
<accession>A0A0P9CQR9</accession>
<dbReference type="NCBIfam" id="NF008993">
    <property type="entry name" value="PRK12336.1"/>
    <property type="match status" value="1"/>
</dbReference>
<comment type="subunit">
    <text evidence="3 9">Heterotrimer composed of an alpha, a beta and a gamma chain.</text>
</comment>
<organism evidence="11 12">
    <name type="scientific">Acidiplasma aeolicum</name>
    <dbReference type="NCBI Taxonomy" id="507754"/>
    <lineage>
        <taxon>Archaea</taxon>
        <taxon>Methanobacteriati</taxon>
        <taxon>Thermoplasmatota</taxon>
        <taxon>Thermoplasmata</taxon>
        <taxon>Thermoplasmatales</taxon>
        <taxon>Ferroplasmaceae</taxon>
        <taxon>Acidiplasma</taxon>
    </lineage>
</organism>
<proteinExistence type="inferred from homology"/>
<dbReference type="PROSITE" id="PS50926">
    <property type="entry name" value="TRAM"/>
    <property type="match status" value="1"/>
</dbReference>
<comment type="similarity">
    <text evidence="2 9">Belongs to the eIF-2-beta/eIF-5 family.</text>
</comment>
<dbReference type="InterPro" id="IPR016189">
    <property type="entry name" value="Transl_init_fac_IF2/IF5_N"/>
</dbReference>
<dbReference type="InterPro" id="IPR002792">
    <property type="entry name" value="TRAM_dom"/>
</dbReference>